<reference evidence="2 3" key="1">
    <citation type="submission" date="2019-11" db="EMBL/GenBank/DDBJ databases">
        <authorList>
            <person name="Li X.-J."/>
            <person name="Feng X.-M."/>
        </authorList>
    </citation>
    <scope>NUCLEOTIDE SEQUENCE [LARGE SCALE GENOMIC DNA]</scope>
    <source>
        <strain evidence="2 3">XMNu-373</strain>
    </source>
</reference>
<protein>
    <recommendedName>
        <fullName evidence="4">ABC transporter permease</fullName>
    </recommendedName>
</protein>
<name>A0A7K3M7M9_9ACTN</name>
<dbReference type="AlphaFoldDB" id="A0A7K3M7M9"/>
<organism evidence="2 3">
    <name type="scientific">Phytoactinopolyspora mesophila</name>
    <dbReference type="NCBI Taxonomy" id="2650750"/>
    <lineage>
        <taxon>Bacteria</taxon>
        <taxon>Bacillati</taxon>
        <taxon>Actinomycetota</taxon>
        <taxon>Actinomycetes</taxon>
        <taxon>Jiangellales</taxon>
        <taxon>Jiangellaceae</taxon>
        <taxon>Phytoactinopolyspora</taxon>
    </lineage>
</organism>
<keyword evidence="1" id="KW-0472">Membrane</keyword>
<feature type="transmembrane region" description="Helical" evidence="1">
    <location>
        <begin position="197"/>
        <end position="218"/>
    </location>
</feature>
<sequence>MRIGIGLSLLVGVLITAFAWPAANTEPRDVPLAVAGPPEAVAQVEQQLNAAVPDGFDLEPVADAAEAQGLIEDREVYGAIVLTPDGPPHVLTASAASPAVAQVVQAIAAQMTSGPEGAPQAPIEDVVPLPDDDPRGAGFSAAALPMVMGGMIVGIALSFAVAGVWRRVAGGAIAAIGGGLVAALVVQPWLGTLEGNYLANASVIALTIAAIAFTLIGLNALIGPAGIGLGAAVIFLLGNPLSGVTSAPEMLPTGWGALGQLLPPGAGGNLLRSTSFFDGAAAGGPVLVLSTWIVLGVALAAIGHARRPAAQVARI</sequence>
<gene>
    <name evidence="2" type="ORF">F7O44_18480</name>
</gene>
<keyword evidence="3" id="KW-1185">Reference proteome</keyword>
<evidence type="ECO:0008006" key="4">
    <source>
        <dbReference type="Google" id="ProtNLM"/>
    </source>
</evidence>
<keyword evidence="1" id="KW-0812">Transmembrane</keyword>
<evidence type="ECO:0000313" key="3">
    <source>
        <dbReference type="Proteomes" id="UP000460435"/>
    </source>
</evidence>
<feature type="transmembrane region" description="Helical" evidence="1">
    <location>
        <begin position="225"/>
        <end position="242"/>
    </location>
</feature>
<dbReference type="Proteomes" id="UP000460435">
    <property type="component" value="Unassembled WGS sequence"/>
</dbReference>
<evidence type="ECO:0000256" key="1">
    <source>
        <dbReference type="SAM" id="Phobius"/>
    </source>
</evidence>
<keyword evidence="1" id="KW-1133">Transmembrane helix</keyword>
<proteinExistence type="predicted"/>
<feature type="transmembrane region" description="Helical" evidence="1">
    <location>
        <begin position="172"/>
        <end position="191"/>
    </location>
</feature>
<comment type="caution">
    <text evidence="2">The sequence shown here is derived from an EMBL/GenBank/DDBJ whole genome shotgun (WGS) entry which is preliminary data.</text>
</comment>
<evidence type="ECO:0000313" key="2">
    <source>
        <dbReference type="EMBL" id="NDL59057.1"/>
    </source>
</evidence>
<feature type="transmembrane region" description="Helical" evidence="1">
    <location>
        <begin position="142"/>
        <end position="165"/>
    </location>
</feature>
<feature type="transmembrane region" description="Helical" evidence="1">
    <location>
        <begin position="280"/>
        <end position="302"/>
    </location>
</feature>
<dbReference type="EMBL" id="WLZY01000006">
    <property type="protein sequence ID" value="NDL59057.1"/>
    <property type="molecule type" value="Genomic_DNA"/>
</dbReference>
<accession>A0A7K3M7M9</accession>